<dbReference type="InterPro" id="IPR050090">
    <property type="entry name" value="Tyrosine_recombinase_XerCD"/>
</dbReference>
<keyword evidence="6" id="KW-1185">Reference proteome</keyword>
<name>A0ABV7MM94_9HYPH</name>
<dbReference type="InterPro" id="IPR013762">
    <property type="entry name" value="Integrase-like_cat_sf"/>
</dbReference>
<feature type="region of interest" description="Disordered" evidence="3">
    <location>
        <begin position="312"/>
        <end position="359"/>
    </location>
</feature>
<evidence type="ECO:0000259" key="4">
    <source>
        <dbReference type="PROSITE" id="PS51898"/>
    </source>
</evidence>
<dbReference type="EMBL" id="JBHRVD010000001">
    <property type="protein sequence ID" value="MFC3322259.1"/>
    <property type="molecule type" value="Genomic_DNA"/>
</dbReference>
<feature type="domain" description="Tyr recombinase" evidence="4">
    <location>
        <begin position="137"/>
        <end position="306"/>
    </location>
</feature>
<dbReference type="InterPro" id="IPR011010">
    <property type="entry name" value="DNA_brk_join_enz"/>
</dbReference>
<evidence type="ECO:0000313" key="5">
    <source>
        <dbReference type="EMBL" id="MFC3322259.1"/>
    </source>
</evidence>
<evidence type="ECO:0000313" key="6">
    <source>
        <dbReference type="Proteomes" id="UP001595648"/>
    </source>
</evidence>
<dbReference type="CDD" id="cd00796">
    <property type="entry name" value="INT_Rci_Hp1_C"/>
    <property type="match status" value="1"/>
</dbReference>
<sequence>MMTNEAIQEGEPSDHFSMFSSQNSTIRYSYNKIREVKSYRVGELFLAYRDILWDDGRHKYNVSSFIGEIDELLLGERFSAFDQSILDNLIGTLRQRGNSNATINRKMAALSKLLRKAHKMGDIHSLPEFRRQKERAGRIRFLERDEEARLFAAIKSRSEDAYRLSVFLVDSGCRLGEALGLIWNDIQEHRVSFWITKSGRSRTIPMTERVKEVIRLPATEGRRPKGPFTKLSQAQFRAIWNDAKAEVGLGADDQVVPHILRHTCASRLVQGGIDIRRVQMWLGHQTLSMTMRYAHLATNDLDGCVVVLEKPRDQPASSGEGSVFSSPVTTPSSPVAARKQKGEPAAASPKAPRKSSKAK</sequence>
<dbReference type="RefSeq" id="WP_378978857.1">
    <property type="nucleotide sequence ID" value="NZ_JBHRVD010000001.1"/>
</dbReference>
<evidence type="ECO:0000256" key="2">
    <source>
        <dbReference type="ARBA" id="ARBA00023172"/>
    </source>
</evidence>
<feature type="compositionally biased region" description="Low complexity" evidence="3">
    <location>
        <begin position="322"/>
        <end position="335"/>
    </location>
</feature>
<dbReference type="Gene3D" id="1.10.443.10">
    <property type="entry name" value="Intergrase catalytic core"/>
    <property type="match status" value="1"/>
</dbReference>
<protein>
    <submittedName>
        <fullName evidence="5">Tyrosine-type recombinase/integrase</fullName>
    </submittedName>
</protein>
<proteinExistence type="predicted"/>
<evidence type="ECO:0000256" key="1">
    <source>
        <dbReference type="ARBA" id="ARBA00022908"/>
    </source>
</evidence>
<comment type="caution">
    <text evidence="5">The sequence shown here is derived from an EMBL/GenBank/DDBJ whole genome shotgun (WGS) entry which is preliminary data.</text>
</comment>
<dbReference type="Pfam" id="PF00589">
    <property type="entry name" value="Phage_integrase"/>
    <property type="match status" value="1"/>
</dbReference>
<keyword evidence="2" id="KW-0233">DNA recombination</keyword>
<organism evidence="5 6">
    <name type="scientific">Mesorhizobium cantuariense</name>
    <dbReference type="NCBI Taxonomy" id="1300275"/>
    <lineage>
        <taxon>Bacteria</taxon>
        <taxon>Pseudomonadati</taxon>
        <taxon>Pseudomonadota</taxon>
        <taxon>Alphaproteobacteria</taxon>
        <taxon>Hyphomicrobiales</taxon>
        <taxon>Phyllobacteriaceae</taxon>
        <taxon>Mesorhizobium</taxon>
    </lineage>
</organism>
<dbReference type="PANTHER" id="PTHR30349:SF64">
    <property type="entry name" value="PROPHAGE INTEGRASE INTD-RELATED"/>
    <property type="match status" value="1"/>
</dbReference>
<dbReference type="PROSITE" id="PS51898">
    <property type="entry name" value="TYR_RECOMBINASE"/>
    <property type="match status" value="1"/>
</dbReference>
<dbReference type="InterPro" id="IPR002104">
    <property type="entry name" value="Integrase_catalytic"/>
</dbReference>
<dbReference type="Proteomes" id="UP001595648">
    <property type="component" value="Unassembled WGS sequence"/>
</dbReference>
<dbReference type="SUPFAM" id="SSF56349">
    <property type="entry name" value="DNA breaking-rejoining enzymes"/>
    <property type="match status" value="1"/>
</dbReference>
<keyword evidence="1" id="KW-0229">DNA integration</keyword>
<accession>A0ABV7MM94</accession>
<evidence type="ECO:0000256" key="3">
    <source>
        <dbReference type="SAM" id="MobiDB-lite"/>
    </source>
</evidence>
<reference evidence="6" key="1">
    <citation type="journal article" date="2019" name="Int. J. Syst. Evol. Microbiol.">
        <title>The Global Catalogue of Microorganisms (GCM) 10K type strain sequencing project: providing services to taxonomists for standard genome sequencing and annotation.</title>
        <authorList>
            <consortium name="The Broad Institute Genomics Platform"/>
            <consortium name="The Broad Institute Genome Sequencing Center for Infectious Disease"/>
            <person name="Wu L."/>
            <person name="Ma J."/>
        </authorList>
    </citation>
    <scope>NUCLEOTIDE SEQUENCE [LARGE SCALE GENOMIC DNA]</scope>
    <source>
        <strain evidence="6">ICMP 19515</strain>
    </source>
</reference>
<dbReference type="PANTHER" id="PTHR30349">
    <property type="entry name" value="PHAGE INTEGRASE-RELATED"/>
    <property type="match status" value="1"/>
</dbReference>
<gene>
    <name evidence="5" type="ORF">ACFOJ9_10760</name>
</gene>